<keyword evidence="10" id="KW-1185">Reference proteome</keyword>
<evidence type="ECO:0000256" key="5">
    <source>
        <dbReference type="ARBA" id="ARBA00022989"/>
    </source>
</evidence>
<evidence type="ECO:0000313" key="10">
    <source>
        <dbReference type="Proteomes" id="UP001152798"/>
    </source>
</evidence>
<name>A0A9P0MUW1_NEZVI</name>
<accession>A0A9P0MUW1</accession>
<protein>
    <submittedName>
        <fullName evidence="9">Uncharacterized protein</fullName>
    </submittedName>
</protein>
<dbReference type="PANTHER" id="PTHR21421:SF29">
    <property type="entry name" value="GUSTATORY RECEPTOR 5A FOR TREHALOSE-RELATED"/>
    <property type="match status" value="1"/>
</dbReference>
<keyword evidence="6 8" id="KW-0472">Membrane</keyword>
<gene>
    <name evidence="9" type="ORF">NEZAVI_LOCUS13560</name>
</gene>
<dbReference type="InterPro" id="IPR009318">
    <property type="entry name" value="Gustatory_rcpt"/>
</dbReference>
<comment type="similarity">
    <text evidence="2">Belongs to the insect chemoreceptor superfamily. Gustatory receptor (GR) family. Gr5a subfamily.</text>
</comment>
<comment type="subcellular location">
    <subcellularLocation>
        <location evidence="1">Cell membrane</location>
        <topology evidence="1">Multi-pass membrane protein</topology>
    </subcellularLocation>
</comment>
<dbReference type="OrthoDB" id="5800391at2759"/>
<dbReference type="AlphaFoldDB" id="A0A9P0MUW1"/>
<dbReference type="Pfam" id="PF06151">
    <property type="entry name" value="Trehalose_recp"/>
    <property type="match status" value="1"/>
</dbReference>
<organism evidence="9 10">
    <name type="scientific">Nezara viridula</name>
    <name type="common">Southern green stink bug</name>
    <name type="synonym">Cimex viridulus</name>
    <dbReference type="NCBI Taxonomy" id="85310"/>
    <lineage>
        <taxon>Eukaryota</taxon>
        <taxon>Metazoa</taxon>
        <taxon>Ecdysozoa</taxon>
        <taxon>Arthropoda</taxon>
        <taxon>Hexapoda</taxon>
        <taxon>Insecta</taxon>
        <taxon>Pterygota</taxon>
        <taxon>Neoptera</taxon>
        <taxon>Paraneoptera</taxon>
        <taxon>Hemiptera</taxon>
        <taxon>Heteroptera</taxon>
        <taxon>Panheteroptera</taxon>
        <taxon>Pentatomomorpha</taxon>
        <taxon>Pentatomoidea</taxon>
        <taxon>Pentatomidae</taxon>
        <taxon>Pentatominae</taxon>
        <taxon>Nezara</taxon>
    </lineage>
</organism>
<evidence type="ECO:0000313" key="9">
    <source>
        <dbReference type="EMBL" id="CAH1405325.1"/>
    </source>
</evidence>
<proteinExistence type="inferred from homology"/>
<dbReference type="PANTHER" id="PTHR21421">
    <property type="entry name" value="GUSTATORY RECEPTOR"/>
    <property type="match status" value="1"/>
</dbReference>
<evidence type="ECO:0000256" key="3">
    <source>
        <dbReference type="ARBA" id="ARBA00022475"/>
    </source>
</evidence>
<dbReference type="Proteomes" id="UP001152798">
    <property type="component" value="Chromosome 6"/>
</dbReference>
<keyword evidence="3" id="KW-1003">Cell membrane</keyword>
<evidence type="ECO:0000256" key="7">
    <source>
        <dbReference type="ARBA" id="ARBA00023170"/>
    </source>
</evidence>
<evidence type="ECO:0000256" key="6">
    <source>
        <dbReference type="ARBA" id="ARBA00023136"/>
    </source>
</evidence>
<evidence type="ECO:0000256" key="4">
    <source>
        <dbReference type="ARBA" id="ARBA00022692"/>
    </source>
</evidence>
<dbReference type="GO" id="GO:0050916">
    <property type="term" value="P:sensory perception of sweet taste"/>
    <property type="evidence" value="ECO:0007669"/>
    <property type="project" value="UniProtKB-ARBA"/>
</dbReference>
<evidence type="ECO:0000256" key="2">
    <source>
        <dbReference type="ARBA" id="ARBA00005327"/>
    </source>
</evidence>
<keyword evidence="5 8" id="KW-1133">Transmembrane helix</keyword>
<evidence type="ECO:0000256" key="1">
    <source>
        <dbReference type="ARBA" id="ARBA00004651"/>
    </source>
</evidence>
<dbReference type="GO" id="GO:0005886">
    <property type="term" value="C:plasma membrane"/>
    <property type="evidence" value="ECO:0007669"/>
    <property type="project" value="UniProtKB-SubCell"/>
</dbReference>
<dbReference type="GO" id="GO:0008527">
    <property type="term" value="F:taste receptor activity"/>
    <property type="evidence" value="ECO:0007669"/>
    <property type="project" value="InterPro"/>
</dbReference>
<sequence>MSLEFWRESRIRYIKLSFLVKNLDEKFSLLMLFTFFNNVYSICCLLYRALKWRDLTTIHTIYNCAAFILVTVRLYGICLAAGRIHDLSKDILPVLFSVPSQSYNVEVHRLFLQIWQDPVSLTGSRFFSITRGLVLKITGTIFTYEIVLAQFNQISTENENTTRQSACISSSVAHRET</sequence>
<feature type="transmembrane region" description="Helical" evidence="8">
    <location>
        <begin position="61"/>
        <end position="82"/>
    </location>
</feature>
<keyword evidence="4 8" id="KW-0812">Transmembrane</keyword>
<dbReference type="EMBL" id="OV725082">
    <property type="protein sequence ID" value="CAH1405325.1"/>
    <property type="molecule type" value="Genomic_DNA"/>
</dbReference>
<feature type="transmembrane region" description="Helical" evidence="8">
    <location>
        <begin position="27"/>
        <end position="49"/>
    </location>
</feature>
<reference evidence="9" key="1">
    <citation type="submission" date="2022-01" db="EMBL/GenBank/DDBJ databases">
        <authorList>
            <person name="King R."/>
        </authorList>
    </citation>
    <scope>NUCLEOTIDE SEQUENCE</scope>
</reference>
<keyword evidence="7" id="KW-0675">Receptor</keyword>
<evidence type="ECO:0000256" key="8">
    <source>
        <dbReference type="SAM" id="Phobius"/>
    </source>
</evidence>